<gene>
    <name evidence="1" type="ORF">NDU88_005325</name>
</gene>
<keyword evidence="2" id="KW-1185">Reference proteome</keyword>
<evidence type="ECO:0000313" key="1">
    <source>
        <dbReference type="EMBL" id="KAJ1138946.1"/>
    </source>
</evidence>
<reference evidence="1" key="1">
    <citation type="journal article" date="2022" name="bioRxiv">
        <title>Sequencing and chromosome-scale assembly of the giantPleurodeles waltlgenome.</title>
        <authorList>
            <person name="Brown T."/>
            <person name="Elewa A."/>
            <person name="Iarovenko S."/>
            <person name="Subramanian E."/>
            <person name="Araus A.J."/>
            <person name="Petzold A."/>
            <person name="Susuki M."/>
            <person name="Suzuki K.-i.T."/>
            <person name="Hayashi T."/>
            <person name="Toyoda A."/>
            <person name="Oliveira C."/>
            <person name="Osipova E."/>
            <person name="Leigh N.D."/>
            <person name="Simon A."/>
            <person name="Yun M.H."/>
        </authorList>
    </citation>
    <scope>NUCLEOTIDE SEQUENCE</scope>
    <source>
        <strain evidence="1">20211129_DDA</strain>
        <tissue evidence="1">Liver</tissue>
    </source>
</reference>
<dbReference type="EMBL" id="JANPWB010000010">
    <property type="protein sequence ID" value="KAJ1138946.1"/>
    <property type="molecule type" value="Genomic_DNA"/>
</dbReference>
<sequence>MKRPSKEGIVLRGPPQDATPLLRALKKKEALCAGTAASRPTAAEYPRYKLRANQGSAGMQEWGESGQAPIIATCVLVSARSRGGVLQTGASQVR</sequence>
<accession>A0AAV7QEM0</accession>
<name>A0AAV7QEM0_PLEWA</name>
<comment type="caution">
    <text evidence="1">The sequence shown here is derived from an EMBL/GenBank/DDBJ whole genome shotgun (WGS) entry which is preliminary data.</text>
</comment>
<protein>
    <submittedName>
        <fullName evidence="1">Uncharacterized protein</fullName>
    </submittedName>
</protein>
<dbReference type="Proteomes" id="UP001066276">
    <property type="component" value="Chromosome 6"/>
</dbReference>
<evidence type="ECO:0000313" key="2">
    <source>
        <dbReference type="Proteomes" id="UP001066276"/>
    </source>
</evidence>
<organism evidence="1 2">
    <name type="scientific">Pleurodeles waltl</name>
    <name type="common">Iberian ribbed newt</name>
    <dbReference type="NCBI Taxonomy" id="8319"/>
    <lineage>
        <taxon>Eukaryota</taxon>
        <taxon>Metazoa</taxon>
        <taxon>Chordata</taxon>
        <taxon>Craniata</taxon>
        <taxon>Vertebrata</taxon>
        <taxon>Euteleostomi</taxon>
        <taxon>Amphibia</taxon>
        <taxon>Batrachia</taxon>
        <taxon>Caudata</taxon>
        <taxon>Salamandroidea</taxon>
        <taxon>Salamandridae</taxon>
        <taxon>Pleurodelinae</taxon>
        <taxon>Pleurodeles</taxon>
    </lineage>
</organism>
<proteinExistence type="predicted"/>
<dbReference type="AlphaFoldDB" id="A0AAV7QEM0"/>